<accession>X1UMH4</accession>
<reference evidence="2" key="1">
    <citation type="journal article" date="2014" name="Front. Microbiol.">
        <title>High frequency of phylogenetically diverse reductive dehalogenase-homologous genes in deep subseafloor sedimentary metagenomes.</title>
        <authorList>
            <person name="Kawai M."/>
            <person name="Futagami T."/>
            <person name="Toyoda A."/>
            <person name="Takaki Y."/>
            <person name="Nishi S."/>
            <person name="Hori S."/>
            <person name="Arai W."/>
            <person name="Tsubouchi T."/>
            <person name="Morono Y."/>
            <person name="Uchiyama I."/>
            <person name="Ito T."/>
            <person name="Fujiyama A."/>
            <person name="Inagaki F."/>
            <person name="Takami H."/>
        </authorList>
    </citation>
    <scope>NUCLEOTIDE SEQUENCE</scope>
    <source>
        <strain evidence="2">Expedition CK06-06</strain>
    </source>
</reference>
<dbReference type="SUPFAM" id="SSF56235">
    <property type="entry name" value="N-terminal nucleophile aminohydrolases (Ntn hydrolases)"/>
    <property type="match status" value="1"/>
</dbReference>
<dbReference type="Gene3D" id="3.60.20.10">
    <property type="entry name" value="Glutamine Phosphoribosylpyrophosphate, subunit 1, domain 1"/>
    <property type="match status" value="1"/>
</dbReference>
<sequence>MNDAIKHRGPDDSGIFADSNVTLGHQRLSIIDLNSAGHQPFVYNHKNKKVVIVVNGEIYN</sequence>
<dbReference type="PANTHER" id="PTHR43284">
    <property type="entry name" value="ASPARAGINE SYNTHETASE (GLUTAMINE-HYDROLYZING)"/>
    <property type="match status" value="1"/>
</dbReference>
<dbReference type="EMBL" id="BARW01040536">
    <property type="protein sequence ID" value="GAJ18678.1"/>
    <property type="molecule type" value="Genomic_DNA"/>
</dbReference>
<feature type="domain" description="Glutamine amidotransferase type-2" evidence="1">
    <location>
        <begin position="1"/>
        <end position="60"/>
    </location>
</feature>
<evidence type="ECO:0000313" key="2">
    <source>
        <dbReference type="EMBL" id="GAJ18678.1"/>
    </source>
</evidence>
<dbReference type="InterPro" id="IPR017932">
    <property type="entry name" value="GATase_2_dom"/>
</dbReference>
<organism evidence="2">
    <name type="scientific">marine sediment metagenome</name>
    <dbReference type="NCBI Taxonomy" id="412755"/>
    <lineage>
        <taxon>unclassified sequences</taxon>
        <taxon>metagenomes</taxon>
        <taxon>ecological metagenomes</taxon>
    </lineage>
</organism>
<proteinExistence type="predicted"/>
<dbReference type="Pfam" id="PF13522">
    <property type="entry name" value="GATase_6"/>
    <property type="match status" value="1"/>
</dbReference>
<dbReference type="InterPro" id="IPR051786">
    <property type="entry name" value="ASN_synthetase/amidase"/>
</dbReference>
<protein>
    <recommendedName>
        <fullName evidence="1">Glutamine amidotransferase type-2 domain-containing protein</fullName>
    </recommendedName>
</protein>
<comment type="caution">
    <text evidence="2">The sequence shown here is derived from an EMBL/GenBank/DDBJ whole genome shotgun (WGS) entry which is preliminary data.</text>
</comment>
<dbReference type="PANTHER" id="PTHR43284:SF1">
    <property type="entry name" value="ASPARAGINE SYNTHETASE"/>
    <property type="match status" value="1"/>
</dbReference>
<gene>
    <name evidence="2" type="ORF">S12H4_61196</name>
</gene>
<dbReference type="AlphaFoldDB" id="X1UMH4"/>
<name>X1UMH4_9ZZZZ</name>
<dbReference type="InterPro" id="IPR029055">
    <property type="entry name" value="Ntn_hydrolases_N"/>
</dbReference>
<dbReference type="PROSITE" id="PS51278">
    <property type="entry name" value="GATASE_TYPE_2"/>
    <property type="match status" value="1"/>
</dbReference>
<evidence type="ECO:0000259" key="1">
    <source>
        <dbReference type="PROSITE" id="PS51278"/>
    </source>
</evidence>